<dbReference type="SMART" id="SM00382">
    <property type="entry name" value="AAA"/>
    <property type="match status" value="1"/>
</dbReference>
<evidence type="ECO:0000256" key="3">
    <source>
        <dbReference type="ARBA" id="ARBA00023015"/>
    </source>
</evidence>
<dbReference type="PANTHER" id="PTHR32071:SF119">
    <property type="entry name" value="SIGMA L-DEPENDENT TRANSCRIPTIONAL REGULATOR YPLP-RELATED"/>
    <property type="match status" value="1"/>
</dbReference>
<dbReference type="KEGG" id="dmp:FAK_39390"/>
<dbReference type="InterPro" id="IPR002197">
    <property type="entry name" value="HTH_Fis"/>
</dbReference>
<dbReference type="PROSITE" id="PS00676">
    <property type="entry name" value="SIGMA54_INTERACT_2"/>
    <property type="match status" value="1"/>
</dbReference>
<proteinExistence type="predicted"/>
<dbReference type="InterPro" id="IPR025944">
    <property type="entry name" value="Sigma_54_int_dom_CS"/>
</dbReference>
<dbReference type="RefSeq" id="WP_338603345.1">
    <property type="nucleotide sequence ID" value="NZ_AP028679.1"/>
</dbReference>
<feature type="domain" description="AAA+ ATPase" evidence="6">
    <location>
        <begin position="166"/>
        <end position="309"/>
    </location>
</feature>
<dbReference type="SUPFAM" id="SSF52172">
    <property type="entry name" value="CheY-like"/>
    <property type="match status" value="1"/>
</dbReference>
<dbReference type="Pfam" id="PF02954">
    <property type="entry name" value="HTH_8"/>
    <property type="match status" value="1"/>
</dbReference>
<dbReference type="SUPFAM" id="SSF46689">
    <property type="entry name" value="Homeodomain-like"/>
    <property type="match status" value="1"/>
</dbReference>
<gene>
    <name evidence="8" type="ORF">FAK_39390</name>
</gene>
<keyword evidence="4" id="KW-0238">DNA-binding</keyword>
<dbReference type="InterPro" id="IPR058031">
    <property type="entry name" value="AAA_lid_NorR"/>
</dbReference>
<dbReference type="Gene3D" id="1.10.10.60">
    <property type="entry name" value="Homeodomain-like"/>
    <property type="match status" value="1"/>
</dbReference>
<organism evidence="8 9">
    <name type="scientific">Desulfoferula mesophila</name>
    <dbReference type="NCBI Taxonomy" id="3058419"/>
    <lineage>
        <taxon>Bacteria</taxon>
        <taxon>Pseudomonadati</taxon>
        <taxon>Thermodesulfobacteriota</taxon>
        <taxon>Desulfarculia</taxon>
        <taxon>Desulfarculales</taxon>
        <taxon>Desulfarculaceae</taxon>
        <taxon>Desulfoferula</taxon>
    </lineage>
</organism>
<dbReference type="SMART" id="SM00448">
    <property type="entry name" value="REC"/>
    <property type="match status" value="1"/>
</dbReference>
<evidence type="ECO:0000259" key="6">
    <source>
        <dbReference type="SMART" id="SM00382"/>
    </source>
</evidence>
<dbReference type="Pfam" id="PF25601">
    <property type="entry name" value="AAA_lid_14"/>
    <property type="match status" value="1"/>
</dbReference>
<dbReference type="Gene3D" id="1.10.8.60">
    <property type="match status" value="1"/>
</dbReference>
<dbReference type="GO" id="GO:0005524">
    <property type="term" value="F:ATP binding"/>
    <property type="evidence" value="ECO:0007669"/>
    <property type="project" value="UniProtKB-KW"/>
</dbReference>
<dbReference type="Gene3D" id="3.40.50.2300">
    <property type="match status" value="1"/>
</dbReference>
<dbReference type="InterPro" id="IPR011006">
    <property type="entry name" value="CheY-like_superfamily"/>
</dbReference>
<dbReference type="EMBL" id="AP028679">
    <property type="protein sequence ID" value="BEQ16873.1"/>
    <property type="molecule type" value="Genomic_DNA"/>
</dbReference>
<dbReference type="Gene3D" id="3.40.50.300">
    <property type="entry name" value="P-loop containing nucleotide triphosphate hydrolases"/>
    <property type="match status" value="1"/>
</dbReference>
<evidence type="ECO:0000313" key="9">
    <source>
        <dbReference type="Proteomes" id="UP001366166"/>
    </source>
</evidence>
<dbReference type="PROSITE" id="PS00688">
    <property type="entry name" value="SIGMA54_INTERACT_3"/>
    <property type="match status" value="1"/>
</dbReference>
<name>A0AAU9F338_9BACT</name>
<dbReference type="InterPro" id="IPR002078">
    <property type="entry name" value="Sigma_54_int"/>
</dbReference>
<dbReference type="InterPro" id="IPR025943">
    <property type="entry name" value="Sigma_54_int_dom_ATP-bd_2"/>
</dbReference>
<dbReference type="AlphaFoldDB" id="A0AAU9F338"/>
<protein>
    <submittedName>
        <fullName evidence="8">Sigma-54-dependent Fis family transcriptional regulator</fullName>
    </submittedName>
</protein>
<dbReference type="PROSITE" id="PS00675">
    <property type="entry name" value="SIGMA54_INTERACT_1"/>
    <property type="match status" value="1"/>
</dbReference>
<evidence type="ECO:0000256" key="4">
    <source>
        <dbReference type="ARBA" id="ARBA00023125"/>
    </source>
</evidence>
<evidence type="ECO:0000256" key="5">
    <source>
        <dbReference type="ARBA" id="ARBA00023163"/>
    </source>
</evidence>
<dbReference type="InterPro" id="IPR009057">
    <property type="entry name" value="Homeodomain-like_sf"/>
</dbReference>
<feature type="domain" description="Response regulatory" evidence="7">
    <location>
        <begin position="5"/>
        <end position="117"/>
    </location>
</feature>
<dbReference type="Pfam" id="PF00072">
    <property type="entry name" value="Response_reg"/>
    <property type="match status" value="1"/>
</dbReference>
<dbReference type="CDD" id="cd00009">
    <property type="entry name" value="AAA"/>
    <property type="match status" value="1"/>
</dbReference>
<evidence type="ECO:0000313" key="8">
    <source>
        <dbReference type="EMBL" id="BEQ16873.1"/>
    </source>
</evidence>
<keyword evidence="2" id="KW-0067">ATP-binding</keyword>
<sequence length="452" mass="50289">MSPKPKLLIVEDDALARRNLQHILEHGGEYQVTAASGGTEALQLLAKRSFDLVLTDLRMEKVDGMRVLEEVKRSTPDTEVIMLTAFASVDSAIQAMKRGAFHYIAKPYKIDEVRAQVAHALEKARLTKEVESLKQDLRARDGVEGIVGNHPRIQELIRVVAQVAPSDSSVLIVGETGTGKELFARALHHASHRAEKRFVAFNCAAFAQELLVSELFGHEKGSFTGATATKPGLFEAANGGTVLLDEIGDMPKAMQVKLLRVIQEKELTRVGGTEPIPVDVRIVAATHRDLGSLVEQGVFRSDLYYRINVVRLELPPLRWHRDDIPLLAQHFLRKHAERQGKEASELSREAMEMLMAYRFPGNVRELENIIERAVTLRSGGGLEVADLPEEVRAAAGAADQEEGRLPTLEEKECEYIRQVLEHTGGNKTRAAEILSIDRVSLWRKIKKFGLEE</sequence>
<dbReference type="PANTHER" id="PTHR32071">
    <property type="entry name" value="TRANSCRIPTIONAL REGULATORY PROTEIN"/>
    <property type="match status" value="1"/>
</dbReference>
<dbReference type="PRINTS" id="PR01590">
    <property type="entry name" value="HTHFIS"/>
</dbReference>
<dbReference type="InterPro" id="IPR027417">
    <property type="entry name" value="P-loop_NTPase"/>
</dbReference>
<dbReference type="Proteomes" id="UP001366166">
    <property type="component" value="Chromosome"/>
</dbReference>
<dbReference type="GO" id="GO:0000160">
    <property type="term" value="P:phosphorelay signal transduction system"/>
    <property type="evidence" value="ECO:0007669"/>
    <property type="project" value="InterPro"/>
</dbReference>
<accession>A0AAU9F338</accession>
<keyword evidence="5" id="KW-0804">Transcription</keyword>
<dbReference type="InterPro" id="IPR025662">
    <property type="entry name" value="Sigma_54_int_dom_ATP-bd_1"/>
</dbReference>
<dbReference type="InterPro" id="IPR003593">
    <property type="entry name" value="AAA+_ATPase"/>
</dbReference>
<dbReference type="GO" id="GO:0043565">
    <property type="term" value="F:sequence-specific DNA binding"/>
    <property type="evidence" value="ECO:0007669"/>
    <property type="project" value="InterPro"/>
</dbReference>
<dbReference type="InterPro" id="IPR001789">
    <property type="entry name" value="Sig_transdc_resp-reg_receiver"/>
</dbReference>
<keyword evidence="1" id="KW-0547">Nucleotide-binding</keyword>
<dbReference type="GO" id="GO:0006355">
    <property type="term" value="P:regulation of DNA-templated transcription"/>
    <property type="evidence" value="ECO:0007669"/>
    <property type="project" value="InterPro"/>
</dbReference>
<evidence type="ECO:0000259" key="7">
    <source>
        <dbReference type="SMART" id="SM00448"/>
    </source>
</evidence>
<reference evidence="9" key="1">
    <citation type="journal article" date="2023" name="Arch. Microbiol.">
        <title>Desulfoferula mesophilus gen. nov. sp. nov., a mesophilic sulfate-reducing bacterium isolated from a brackish lake sediment.</title>
        <authorList>
            <person name="Watanabe T."/>
            <person name="Yabe T."/>
            <person name="Tsuji J.M."/>
            <person name="Fukui M."/>
        </authorList>
    </citation>
    <scope>NUCLEOTIDE SEQUENCE [LARGE SCALE GENOMIC DNA]</scope>
    <source>
        <strain evidence="9">12FAK</strain>
    </source>
</reference>
<evidence type="ECO:0000256" key="2">
    <source>
        <dbReference type="ARBA" id="ARBA00022840"/>
    </source>
</evidence>
<keyword evidence="9" id="KW-1185">Reference proteome</keyword>
<evidence type="ECO:0000256" key="1">
    <source>
        <dbReference type="ARBA" id="ARBA00022741"/>
    </source>
</evidence>
<dbReference type="FunFam" id="3.40.50.300:FF:000006">
    <property type="entry name" value="DNA-binding transcriptional regulator NtrC"/>
    <property type="match status" value="1"/>
</dbReference>
<dbReference type="SUPFAM" id="SSF52540">
    <property type="entry name" value="P-loop containing nucleoside triphosphate hydrolases"/>
    <property type="match status" value="1"/>
</dbReference>
<keyword evidence="3" id="KW-0805">Transcription regulation</keyword>
<dbReference type="Pfam" id="PF00158">
    <property type="entry name" value="Sigma54_activat"/>
    <property type="match status" value="1"/>
</dbReference>